<proteinExistence type="predicted"/>
<accession>A0ABU2C5L4</accession>
<evidence type="ECO:0000256" key="1">
    <source>
        <dbReference type="SAM" id="SignalP"/>
    </source>
</evidence>
<dbReference type="NCBIfam" id="TIGR02595">
    <property type="entry name" value="PEP_CTERM"/>
    <property type="match status" value="1"/>
</dbReference>
<comment type="caution">
    <text evidence="3">The sequence shown here is derived from an EMBL/GenBank/DDBJ whole genome shotgun (WGS) entry which is preliminary data.</text>
</comment>
<organism evidence="3 4">
    <name type="scientific">Rhodoferax ferrireducens</name>
    <dbReference type="NCBI Taxonomy" id="192843"/>
    <lineage>
        <taxon>Bacteria</taxon>
        <taxon>Pseudomonadati</taxon>
        <taxon>Pseudomonadota</taxon>
        <taxon>Betaproteobacteria</taxon>
        <taxon>Burkholderiales</taxon>
        <taxon>Comamonadaceae</taxon>
        <taxon>Rhodoferax</taxon>
    </lineage>
</organism>
<dbReference type="EMBL" id="JAVDXT010000001">
    <property type="protein sequence ID" value="MDR7376562.1"/>
    <property type="molecule type" value="Genomic_DNA"/>
</dbReference>
<feature type="domain" description="Ice-binding protein C-terminal" evidence="2">
    <location>
        <begin position="245"/>
        <end position="264"/>
    </location>
</feature>
<feature type="signal peptide" evidence="1">
    <location>
        <begin position="1"/>
        <end position="19"/>
    </location>
</feature>
<keyword evidence="1" id="KW-0732">Signal</keyword>
<name>A0ABU2C5L4_9BURK</name>
<evidence type="ECO:0000313" key="3">
    <source>
        <dbReference type="EMBL" id="MDR7376562.1"/>
    </source>
</evidence>
<keyword evidence="4" id="KW-1185">Reference proteome</keyword>
<dbReference type="InterPro" id="IPR013424">
    <property type="entry name" value="Ice-binding_C"/>
</dbReference>
<reference evidence="3 4" key="1">
    <citation type="submission" date="2023-07" db="EMBL/GenBank/DDBJ databases">
        <title>Sorghum-associated microbial communities from plants grown in Nebraska, USA.</title>
        <authorList>
            <person name="Schachtman D."/>
        </authorList>
    </citation>
    <scope>NUCLEOTIDE SEQUENCE [LARGE SCALE GENOMIC DNA]</scope>
    <source>
        <strain evidence="3 4">BE313</strain>
    </source>
</reference>
<feature type="chain" id="PRO_5046982925" description="Ice-binding protein C-terminal domain-containing protein" evidence="1">
    <location>
        <begin position="20"/>
        <end position="280"/>
    </location>
</feature>
<dbReference type="Proteomes" id="UP001180487">
    <property type="component" value="Unassembled WGS sequence"/>
</dbReference>
<evidence type="ECO:0000259" key="2">
    <source>
        <dbReference type="Pfam" id="PF07589"/>
    </source>
</evidence>
<evidence type="ECO:0000313" key="4">
    <source>
        <dbReference type="Proteomes" id="UP001180487"/>
    </source>
</evidence>
<dbReference type="Pfam" id="PF07589">
    <property type="entry name" value="PEP-CTERM"/>
    <property type="match status" value="1"/>
</dbReference>
<dbReference type="RefSeq" id="WP_310371579.1">
    <property type="nucleotide sequence ID" value="NZ_JAVDXT010000001.1"/>
</dbReference>
<sequence>MLKTGLAIFSLLTALDVGATPTTYAFTGTVTSYSAYGVSDSSKVGGHVSGTFVYTGNASSFLESFGSLFYGSYGMSHGGCDFATSNVCSAYTDVYSPIVSAFSLSTSWGDSYAAQANYSIGNDGSMVGYERVLPFQNTSLGSDTVLISSSLSTTNYFSPVEPTAYTVDQAYLGLLAKVLGNALLGNMTDFSQLPDFSGMDPSLSSLTFGYNPRTCIGTDCGNPINLSLGASLDSLALVPDLPPQSVPEPSSLALMGLGLMALLSASSKNLRQIAFRRTLY</sequence>
<gene>
    <name evidence="3" type="ORF">J2X19_001220</name>
</gene>
<protein>
    <recommendedName>
        <fullName evidence="2">Ice-binding protein C-terminal domain-containing protein</fullName>
    </recommendedName>
</protein>